<evidence type="ECO:0008006" key="3">
    <source>
        <dbReference type="Google" id="ProtNLM"/>
    </source>
</evidence>
<dbReference type="Proteomes" id="UP000248926">
    <property type="component" value="Unassembled WGS sequence"/>
</dbReference>
<dbReference type="AlphaFoldDB" id="A0A328P1Z0"/>
<reference evidence="1 2" key="1">
    <citation type="journal article" date="2018" name="Genet. Mol. Biol.">
        <title>The genome sequence of Dyella jiangningensis FCAV SCS01 from a lignocellulose-decomposing microbial consortium metagenome reveals potential for biotechnological applications.</title>
        <authorList>
            <person name="Desiderato J.G."/>
            <person name="Alvarenga D.O."/>
            <person name="Constancio M.T.L."/>
            <person name="Alves L.M.C."/>
            <person name="Varani A.M."/>
        </authorList>
    </citation>
    <scope>NUCLEOTIDE SEQUENCE [LARGE SCALE GENOMIC DNA]</scope>
    <source>
        <strain evidence="1 2">FCAV SCS01</strain>
    </source>
</reference>
<dbReference type="EMBL" id="NFZS01000004">
    <property type="protein sequence ID" value="RAO75311.1"/>
    <property type="molecule type" value="Genomic_DNA"/>
</dbReference>
<keyword evidence="2" id="KW-1185">Reference proteome</keyword>
<dbReference type="OrthoDB" id="5959126at2"/>
<proteinExistence type="predicted"/>
<gene>
    <name evidence="1" type="ORF">CA260_14600</name>
</gene>
<accession>A0A328P1Z0</accession>
<sequence>MDGGRDRRVMARLAMILGICWTSPNSLLGLLAGLACLPWGARPQWRPRDCALVFRHMPWHGVGGALTLGNIILHTGAQLDVPCATYAHRAGQGDEPFISLADHERAHVYQYMVLGPLFLPLYVLHGGISARNRFERAADRYARRGTGWWPWCKPDGLRAGSAPRG</sequence>
<name>A0A328P1Z0_9GAMM</name>
<comment type="caution">
    <text evidence="1">The sequence shown here is derived from an EMBL/GenBank/DDBJ whole genome shotgun (WGS) entry which is preliminary data.</text>
</comment>
<protein>
    <recommendedName>
        <fullName evidence="3">DUF4157 domain-containing protein</fullName>
    </recommendedName>
</protein>
<evidence type="ECO:0000313" key="2">
    <source>
        <dbReference type="Proteomes" id="UP000248926"/>
    </source>
</evidence>
<organism evidence="1 2">
    <name type="scientific">Dyella jiangningensis</name>
    <dbReference type="NCBI Taxonomy" id="1379159"/>
    <lineage>
        <taxon>Bacteria</taxon>
        <taxon>Pseudomonadati</taxon>
        <taxon>Pseudomonadota</taxon>
        <taxon>Gammaproteobacteria</taxon>
        <taxon>Lysobacterales</taxon>
        <taxon>Rhodanobacteraceae</taxon>
        <taxon>Dyella</taxon>
    </lineage>
</organism>
<evidence type="ECO:0000313" key="1">
    <source>
        <dbReference type="EMBL" id="RAO75311.1"/>
    </source>
</evidence>